<name>A0A6J6F521_9ZZZZ</name>
<accession>A0A6J6F521</accession>
<protein>
    <submittedName>
        <fullName evidence="1">Unannotated protein</fullName>
    </submittedName>
</protein>
<sequence>MKKILSSLTIVGLLASFVLPQAQAATDEQWYKSAPPTSEPSWGIAMVEDTGDQSPQSYLLSVKAEEYVTDSGKVLGVKSCKNYTDAECPHNEFQSYAAALSECENTADDNCVLNVSATKADGTKLAVEFVRNFPAENSFKFLGDSSVGLPNGDTTYLVKIPGAPHAGGDNYLISVVLNGNKIPQVKSFRTSTFNAQIHAVSIEKGDFGPSRPEIDLAAYRSIYSKSRSGGCPIQCSATENAVPHALPLDITFGLTVRLGAKVNGWLNGRVSNIESGISIDSAGRQILQVSGKAVRVPVIFGWLEKATTPEKLKAFYNAMPVTELNGGNPYGKCLDPSKPADYVGPCPTEFWSSVLRAPGKDSKSLEEVSLWLPILKDKAVSAPTMWIVSSIGQQFENNCSSSTDRVSGIVTTNATGYIAGPPVFNKAEQTLDYKVLAPHYLADGTEFKGTYDLTIDTDFARCLYGFTKAPIGATVSVVSADGQAQVATVVISQRDKWIHLGAYGFGFSTPTLKVKFTQEKSATAAKKTTITCVKGKTSKKVTAVAPKCPSGFKKKS</sequence>
<dbReference type="EMBL" id="CAEZVX010000036">
    <property type="protein sequence ID" value="CAB4639359.1"/>
    <property type="molecule type" value="Genomic_DNA"/>
</dbReference>
<evidence type="ECO:0000313" key="2">
    <source>
        <dbReference type="EMBL" id="CAB4639359.1"/>
    </source>
</evidence>
<organism evidence="1">
    <name type="scientific">freshwater metagenome</name>
    <dbReference type="NCBI Taxonomy" id="449393"/>
    <lineage>
        <taxon>unclassified sequences</taxon>
        <taxon>metagenomes</taxon>
        <taxon>ecological metagenomes</taxon>
    </lineage>
</organism>
<dbReference type="AlphaFoldDB" id="A0A6J6F521"/>
<dbReference type="EMBL" id="CAEZTX010000023">
    <property type="protein sequence ID" value="CAB4579938.1"/>
    <property type="molecule type" value="Genomic_DNA"/>
</dbReference>
<evidence type="ECO:0000313" key="1">
    <source>
        <dbReference type="EMBL" id="CAB4579938.1"/>
    </source>
</evidence>
<proteinExistence type="predicted"/>
<reference evidence="1" key="1">
    <citation type="submission" date="2020-05" db="EMBL/GenBank/DDBJ databases">
        <authorList>
            <person name="Chiriac C."/>
            <person name="Salcher M."/>
            <person name="Ghai R."/>
            <person name="Kavagutti S V."/>
        </authorList>
    </citation>
    <scope>NUCLEOTIDE SEQUENCE</scope>
</reference>
<gene>
    <name evidence="1" type="ORF">UFOPK1755_00432</name>
    <name evidence="2" type="ORF">UFOPK2155_00408</name>
</gene>